<organism evidence="2 3">
    <name type="scientific">Mugilogobius chulae</name>
    <name type="common">yellowstripe goby</name>
    <dbReference type="NCBI Taxonomy" id="88201"/>
    <lineage>
        <taxon>Eukaryota</taxon>
        <taxon>Metazoa</taxon>
        <taxon>Chordata</taxon>
        <taxon>Craniata</taxon>
        <taxon>Vertebrata</taxon>
        <taxon>Euteleostomi</taxon>
        <taxon>Actinopterygii</taxon>
        <taxon>Neopterygii</taxon>
        <taxon>Teleostei</taxon>
        <taxon>Neoteleostei</taxon>
        <taxon>Acanthomorphata</taxon>
        <taxon>Gobiaria</taxon>
        <taxon>Gobiiformes</taxon>
        <taxon>Gobioidei</taxon>
        <taxon>Gobiidae</taxon>
        <taxon>Gobionellinae</taxon>
        <taxon>Mugilogobius</taxon>
    </lineage>
</organism>
<dbReference type="GO" id="GO:0005925">
    <property type="term" value="C:focal adhesion"/>
    <property type="evidence" value="ECO:0007669"/>
    <property type="project" value="TreeGrafter"/>
</dbReference>
<accession>A0AAW0MT65</accession>
<dbReference type="InterPro" id="IPR051759">
    <property type="entry name" value="LIM-SH3_domain_protein"/>
</dbReference>
<evidence type="ECO:0000313" key="3">
    <source>
        <dbReference type="Proteomes" id="UP001460270"/>
    </source>
</evidence>
<keyword evidence="1" id="KW-0677">Repeat</keyword>
<proteinExistence type="predicted"/>
<evidence type="ECO:0000313" key="2">
    <source>
        <dbReference type="EMBL" id="KAK7879650.1"/>
    </source>
</evidence>
<dbReference type="PANTHER" id="PTHR46218">
    <property type="entry name" value="LASP"/>
    <property type="match status" value="1"/>
</dbReference>
<dbReference type="EMBL" id="JBBPFD010000223">
    <property type="protein sequence ID" value="KAK7879650.1"/>
    <property type="molecule type" value="Genomic_DNA"/>
</dbReference>
<evidence type="ECO:0000256" key="1">
    <source>
        <dbReference type="ARBA" id="ARBA00022737"/>
    </source>
</evidence>
<dbReference type="GO" id="GO:0051015">
    <property type="term" value="F:actin filament binding"/>
    <property type="evidence" value="ECO:0007669"/>
    <property type="project" value="TreeGrafter"/>
</dbReference>
<evidence type="ECO:0008006" key="4">
    <source>
        <dbReference type="Google" id="ProtNLM"/>
    </source>
</evidence>
<dbReference type="PANTHER" id="PTHR46218:SF4">
    <property type="entry name" value="LIM AND SH3 DOMAIN PROTEIN LASP"/>
    <property type="match status" value="1"/>
</dbReference>
<reference evidence="3" key="1">
    <citation type="submission" date="2024-04" db="EMBL/GenBank/DDBJ databases">
        <title>Salinicola lusitanus LLJ914,a marine bacterium isolated from the Okinawa Trough.</title>
        <authorList>
            <person name="Li J."/>
        </authorList>
    </citation>
    <scope>NUCLEOTIDE SEQUENCE [LARGE SCALE GENOMIC DNA]</scope>
</reference>
<dbReference type="Proteomes" id="UP001460270">
    <property type="component" value="Unassembled WGS sequence"/>
</dbReference>
<sequence>MNPPCARCGKTVYPTEKVNCLDKSHLRQRALWAASGQEVKGQRQSECRCGAREKNGFDRADKTLLVLVSISSKNNWHKGCFHCEVCKMTLNMKTTKATTRSPTAARESDALPHVFELCQCFCGEEETRKATLPNSRWVLKILYNPLKSVCSEEKKVHNKYHSTMNVQDGCLRPG</sequence>
<dbReference type="AlphaFoldDB" id="A0AAW0MT65"/>
<dbReference type="Gene3D" id="2.10.110.10">
    <property type="entry name" value="Cysteine Rich Protein"/>
    <property type="match status" value="1"/>
</dbReference>
<protein>
    <recommendedName>
        <fullName evidence="4">LIM zinc-binding domain-containing protein</fullName>
    </recommendedName>
</protein>
<name>A0AAW0MT65_9GOBI</name>
<keyword evidence="3" id="KW-1185">Reference proteome</keyword>
<comment type="caution">
    <text evidence="2">The sequence shown here is derived from an EMBL/GenBank/DDBJ whole genome shotgun (WGS) entry which is preliminary data.</text>
</comment>
<gene>
    <name evidence="2" type="ORF">WMY93_033644</name>
</gene>